<evidence type="ECO:0000256" key="6">
    <source>
        <dbReference type="ARBA" id="ARBA00022679"/>
    </source>
</evidence>
<dbReference type="InterPro" id="IPR047053">
    <property type="entry name" value="Kalirin_TRIO_SH3_2"/>
</dbReference>
<feature type="domain" description="PH" evidence="16">
    <location>
        <begin position="1392"/>
        <end position="1504"/>
    </location>
</feature>
<dbReference type="GO" id="GO:0005085">
    <property type="term" value="F:guanyl-nucleotide exchange factor activity"/>
    <property type="evidence" value="ECO:0007669"/>
    <property type="project" value="UniProtKB-KW"/>
</dbReference>
<evidence type="ECO:0000256" key="5">
    <source>
        <dbReference type="ARBA" id="ARBA00022658"/>
    </source>
</evidence>
<dbReference type="Pfam" id="PF22697">
    <property type="entry name" value="SOS1_NGEF_PH"/>
    <property type="match status" value="2"/>
</dbReference>
<dbReference type="Gene3D" id="2.30.29.30">
    <property type="entry name" value="Pleckstrin-homology domain (PH domain)/Phosphotyrosine-binding domain (PTB)"/>
    <property type="match status" value="2"/>
</dbReference>
<feature type="domain" description="DH" evidence="17">
    <location>
        <begin position="1225"/>
        <end position="1380"/>
    </location>
</feature>
<dbReference type="Pfam" id="PF00621">
    <property type="entry name" value="RhoGEF"/>
    <property type="match status" value="2"/>
</dbReference>
<evidence type="ECO:0000313" key="20">
    <source>
        <dbReference type="Proteomes" id="UP000694396"/>
    </source>
</evidence>
<evidence type="ECO:0000259" key="15">
    <source>
        <dbReference type="PROSITE" id="PS50002"/>
    </source>
</evidence>
<feature type="domain" description="SH3" evidence="15">
    <location>
        <begin position="1569"/>
        <end position="1634"/>
    </location>
</feature>
<dbReference type="Pfam" id="PF23323">
    <property type="entry name" value="Spectrin_6"/>
    <property type="match status" value="1"/>
</dbReference>
<dbReference type="GO" id="GO:0007411">
    <property type="term" value="P:axon guidance"/>
    <property type="evidence" value="ECO:0007669"/>
    <property type="project" value="TreeGrafter"/>
</dbReference>
<dbReference type="Pfam" id="PF00435">
    <property type="entry name" value="Spectrin"/>
    <property type="match status" value="4"/>
</dbReference>
<dbReference type="CDD" id="cd13241">
    <property type="entry name" value="PH2_Kalirin_Trio_p63RhoGEF"/>
    <property type="match status" value="1"/>
</dbReference>
<dbReference type="InterPro" id="IPR035899">
    <property type="entry name" value="DBL_dom_sf"/>
</dbReference>
<feature type="compositionally biased region" description="Basic and acidic residues" evidence="14">
    <location>
        <begin position="1719"/>
        <end position="1732"/>
    </location>
</feature>
<keyword evidence="7" id="KW-0677">Repeat</keyword>
<evidence type="ECO:0000256" key="2">
    <source>
        <dbReference type="ARBA" id="ARBA00022443"/>
    </source>
</evidence>
<dbReference type="PROSITE" id="PS50002">
    <property type="entry name" value="SH3"/>
    <property type="match status" value="2"/>
</dbReference>
<dbReference type="CDD" id="cd11853">
    <property type="entry name" value="SH3_Kalirin_2"/>
    <property type="match status" value="1"/>
</dbReference>
<dbReference type="InterPro" id="IPR001849">
    <property type="entry name" value="PH_domain"/>
</dbReference>
<dbReference type="InterPro" id="IPR047054">
    <property type="entry name" value="Kalirin_TRIO_PH_1"/>
</dbReference>
<keyword evidence="6" id="KW-0808">Transferase</keyword>
<feature type="region of interest" description="Disordered" evidence="14">
    <location>
        <begin position="2141"/>
        <end position="2166"/>
    </location>
</feature>
<feature type="region of interest" description="Disordered" evidence="14">
    <location>
        <begin position="1651"/>
        <end position="1746"/>
    </location>
</feature>
<keyword evidence="13" id="KW-0175">Coiled coil</keyword>
<feature type="coiled-coil region" evidence="13">
    <location>
        <begin position="695"/>
        <end position="722"/>
    </location>
</feature>
<keyword evidence="4" id="KW-0597">Phosphoprotein</keyword>
<organism evidence="19 20">
    <name type="scientific">Cyanoderma ruficeps</name>
    <name type="common">rufous-capped babbler</name>
    <dbReference type="NCBI Taxonomy" id="181631"/>
    <lineage>
        <taxon>Eukaryota</taxon>
        <taxon>Metazoa</taxon>
        <taxon>Chordata</taxon>
        <taxon>Craniata</taxon>
        <taxon>Vertebrata</taxon>
        <taxon>Euteleostomi</taxon>
        <taxon>Archelosauria</taxon>
        <taxon>Archosauria</taxon>
        <taxon>Dinosauria</taxon>
        <taxon>Saurischia</taxon>
        <taxon>Theropoda</taxon>
        <taxon>Coelurosauria</taxon>
        <taxon>Aves</taxon>
        <taxon>Neognathae</taxon>
        <taxon>Neoaves</taxon>
        <taxon>Telluraves</taxon>
        <taxon>Australaves</taxon>
        <taxon>Passeriformes</taxon>
        <taxon>Sylvioidea</taxon>
        <taxon>Timaliidae</taxon>
        <taxon>Cyanoderma</taxon>
    </lineage>
</organism>
<feature type="domain" description="SH3" evidence="15">
    <location>
        <begin position="2165"/>
        <end position="2230"/>
    </location>
</feature>
<dbReference type="CDD" id="cd00170">
    <property type="entry name" value="SEC14"/>
    <property type="match status" value="1"/>
</dbReference>
<dbReference type="FunFam" id="2.30.30.40:FF:000038">
    <property type="entry name" value="kalirin isoform X1"/>
    <property type="match status" value="1"/>
</dbReference>
<feature type="domain" description="PH" evidence="16">
    <location>
        <begin position="1976"/>
        <end position="2090"/>
    </location>
</feature>
<evidence type="ECO:0000256" key="8">
    <source>
        <dbReference type="ARBA" id="ARBA00022741"/>
    </source>
</evidence>
<keyword evidence="3" id="KW-0963">Cytoplasm</keyword>
<dbReference type="SMART" id="SM00233">
    <property type="entry name" value="PH"/>
    <property type="match status" value="2"/>
</dbReference>
<keyword evidence="2 12" id="KW-0728">SH3 domain</keyword>
<evidence type="ECO:0000256" key="9">
    <source>
        <dbReference type="ARBA" id="ARBA00022777"/>
    </source>
</evidence>
<dbReference type="SUPFAM" id="SSF50044">
    <property type="entry name" value="SH3-domain"/>
    <property type="match status" value="2"/>
</dbReference>
<dbReference type="InterPro" id="IPR036865">
    <property type="entry name" value="CRAL-TRIO_dom_sf"/>
</dbReference>
<evidence type="ECO:0000256" key="13">
    <source>
        <dbReference type="SAM" id="Coils"/>
    </source>
</evidence>
<feature type="region of interest" description="Disordered" evidence="14">
    <location>
        <begin position="1514"/>
        <end position="1564"/>
    </location>
</feature>
<dbReference type="GO" id="GO:0019898">
    <property type="term" value="C:extrinsic component of membrane"/>
    <property type="evidence" value="ECO:0007669"/>
    <property type="project" value="TreeGrafter"/>
</dbReference>
<dbReference type="InterPro" id="IPR001251">
    <property type="entry name" value="CRAL-TRIO_dom"/>
</dbReference>
<dbReference type="SMART" id="SM00150">
    <property type="entry name" value="SPEC"/>
    <property type="match status" value="6"/>
</dbReference>
<dbReference type="GO" id="GO:0005737">
    <property type="term" value="C:cytoplasm"/>
    <property type="evidence" value="ECO:0007669"/>
    <property type="project" value="UniProtKB-SubCell"/>
</dbReference>
<dbReference type="InterPro" id="IPR055251">
    <property type="entry name" value="SOS1_NGEF_PH"/>
</dbReference>
<dbReference type="PANTHER" id="PTHR22826">
    <property type="entry name" value="RHO GUANINE EXCHANGE FACTOR-RELATED"/>
    <property type="match status" value="1"/>
</dbReference>
<feature type="domain" description="CRAL-TRIO" evidence="18">
    <location>
        <begin position="1"/>
        <end position="148"/>
    </location>
</feature>
<dbReference type="SMART" id="SM00325">
    <property type="entry name" value="RhoGEF"/>
    <property type="match status" value="2"/>
</dbReference>
<dbReference type="CDD" id="cd13240">
    <property type="entry name" value="PH1_Kalirin_Trio_like"/>
    <property type="match status" value="1"/>
</dbReference>
<reference evidence="19" key="2">
    <citation type="submission" date="2025-09" db="UniProtKB">
        <authorList>
            <consortium name="Ensembl"/>
        </authorList>
    </citation>
    <scope>IDENTIFICATION</scope>
</reference>
<evidence type="ECO:0000256" key="4">
    <source>
        <dbReference type="ARBA" id="ARBA00022553"/>
    </source>
</evidence>
<dbReference type="PROSITE" id="PS50010">
    <property type="entry name" value="DH_2"/>
    <property type="match status" value="2"/>
</dbReference>
<dbReference type="GO" id="GO:0016301">
    <property type="term" value="F:kinase activity"/>
    <property type="evidence" value="ECO:0007669"/>
    <property type="project" value="UniProtKB-KW"/>
</dbReference>
<evidence type="ECO:0000259" key="18">
    <source>
        <dbReference type="PROSITE" id="PS50191"/>
    </source>
</evidence>
<dbReference type="FunFam" id="1.20.58.60:FF:000032">
    <property type="entry name" value="Kalirin RhoGEF kinase b"/>
    <property type="match status" value="1"/>
</dbReference>
<dbReference type="InterPro" id="IPR058918">
    <property type="entry name" value="KALRN/TRIO-like_spectrin"/>
</dbReference>
<dbReference type="Gene3D" id="1.20.58.60">
    <property type="match status" value="5"/>
</dbReference>
<evidence type="ECO:0000256" key="3">
    <source>
        <dbReference type="ARBA" id="ARBA00022490"/>
    </source>
</evidence>
<dbReference type="Ensembl" id="ENSCRFT00000012500.1">
    <property type="protein sequence ID" value="ENSCRFP00000012078.1"/>
    <property type="gene ID" value="ENSCRFG00000004831.1"/>
</dbReference>
<dbReference type="Gene3D" id="1.20.900.10">
    <property type="entry name" value="Dbl homology (DH) domain"/>
    <property type="match status" value="2"/>
</dbReference>
<reference evidence="19" key="1">
    <citation type="submission" date="2025-08" db="UniProtKB">
        <authorList>
            <consortium name="Ensembl"/>
        </authorList>
    </citation>
    <scope>IDENTIFICATION</scope>
</reference>
<keyword evidence="9" id="KW-0418">Kinase</keyword>
<evidence type="ECO:0000256" key="11">
    <source>
        <dbReference type="ARBA" id="ARBA00023157"/>
    </source>
</evidence>
<dbReference type="InterPro" id="IPR036028">
    <property type="entry name" value="SH3-like_dom_sf"/>
</dbReference>
<dbReference type="SUPFAM" id="SSF52087">
    <property type="entry name" value="CRAL/TRIO domain"/>
    <property type="match status" value="1"/>
</dbReference>
<dbReference type="Gene3D" id="2.30.30.40">
    <property type="entry name" value="SH3 Domains"/>
    <property type="match status" value="2"/>
</dbReference>
<keyword evidence="10" id="KW-0067">ATP-binding</keyword>
<feature type="compositionally biased region" description="Polar residues" evidence="14">
    <location>
        <begin position="1651"/>
        <end position="1677"/>
    </location>
</feature>
<feature type="compositionally biased region" description="Polar residues" evidence="14">
    <location>
        <begin position="1542"/>
        <end position="1562"/>
    </location>
</feature>
<dbReference type="InterPro" id="IPR001452">
    <property type="entry name" value="SH3_domain"/>
</dbReference>
<dbReference type="InterPro" id="IPR051336">
    <property type="entry name" value="RhoGEF_Guanine_NuclExch_SF"/>
</dbReference>
<dbReference type="InterPro" id="IPR002017">
    <property type="entry name" value="Spectrin_repeat"/>
</dbReference>
<evidence type="ECO:0000259" key="17">
    <source>
        <dbReference type="PROSITE" id="PS50010"/>
    </source>
</evidence>
<proteinExistence type="predicted"/>
<accession>A0A8C3QWE2</accession>
<dbReference type="InterPro" id="IPR000219">
    <property type="entry name" value="DH_dom"/>
</dbReference>
<feature type="domain" description="DH" evidence="17">
    <location>
        <begin position="1788"/>
        <end position="1964"/>
    </location>
</feature>
<dbReference type="FunFam" id="2.30.30.40:FF:000040">
    <property type="entry name" value="kalirin isoform X1"/>
    <property type="match status" value="1"/>
</dbReference>
<keyword evidence="11" id="KW-1015">Disulfide bond</keyword>
<dbReference type="SMART" id="SM00516">
    <property type="entry name" value="SEC14"/>
    <property type="match status" value="1"/>
</dbReference>
<dbReference type="SUPFAM" id="SSF50729">
    <property type="entry name" value="PH domain-like"/>
    <property type="match status" value="2"/>
</dbReference>
<dbReference type="Pfam" id="PF23587">
    <property type="entry name" value="SH3_KALRN"/>
    <property type="match status" value="1"/>
</dbReference>
<dbReference type="Pfam" id="PF16609">
    <property type="entry name" value="SH3-RhoG_link"/>
    <property type="match status" value="1"/>
</dbReference>
<evidence type="ECO:0000259" key="16">
    <source>
        <dbReference type="PROSITE" id="PS50003"/>
    </source>
</evidence>
<evidence type="ECO:0000256" key="1">
    <source>
        <dbReference type="ARBA" id="ARBA00004496"/>
    </source>
</evidence>
<evidence type="ECO:0000256" key="12">
    <source>
        <dbReference type="PROSITE-ProRule" id="PRU00192"/>
    </source>
</evidence>
<dbReference type="Pfam" id="PF13716">
    <property type="entry name" value="CRAL_TRIO_2"/>
    <property type="match status" value="1"/>
</dbReference>
<dbReference type="CDD" id="cd00160">
    <property type="entry name" value="RhoGEF"/>
    <property type="match status" value="2"/>
</dbReference>
<dbReference type="PANTHER" id="PTHR22826:SF106">
    <property type="entry name" value="TRIO, ISOFORM A"/>
    <property type="match status" value="1"/>
</dbReference>
<dbReference type="Gene3D" id="3.40.525.10">
    <property type="entry name" value="CRAL-TRIO lipid binding domain"/>
    <property type="match status" value="1"/>
</dbReference>
<dbReference type="SUPFAM" id="SSF46966">
    <property type="entry name" value="Spectrin repeat"/>
    <property type="match status" value="6"/>
</dbReference>
<keyword evidence="8" id="KW-0547">Nucleotide-binding</keyword>
<dbReference type="FunFam" id="1.20.58.60:FF:000034">
    <property type="entry name" value="kalirin isoform X2"/>
    <property type="match status" value="1"/>
</dbReference>
<sequence length="2241" mass="257053">KLSHLIFNPELKEAAGGRDKRGGPILTFPARSNHDRIRQEDLRRLISYLACIPSEEVCKRGFTVIVDMRGSKWDSIKPLLKILQESFPCCIHVALIIKPDNFWQKQRTNFGSSKFEFETNMVSLEGLTKVVDPSQLTPEFDGCLEYNHEEWIEIRVAFEDYISNATHMLSRLEELQDILSKKEMPQDLEGARNMIEEHSQLKKKVIKAPIEDLDVEGQKLLQRIQSSDSFPKKNSGSGNADLQNLLPKVSTMLDRLHSTRQHLHQMWHVRKLKLDQCFQLRLFEQDAEKMFDWITHNKGLFLNNYTEIGTSHPHTMELQTQHNHFAMNCMNVYVNITRIMSVANRLIESGHYASQQIKQIASQLEQEWKAFAAALDERSTLLDMSSIFHQKAEQYMSNVDSWCKACGEVELPSELQDLEDAIHHHQGIYEHITLAYSEVSQDGKSLLDKLQRPLTPGSSDSLTASANYSKAVRHVLDVIHEVLHHQRQLENIWQHRKVRLHQRLQLCVFQQDVQQVLDWIENHGEAFLSKHTGVGKSLHRARALQKRHEDFEEVAQNTYTNADKLLEAAEQLAQTGECDPEEIYQAAHQLEDRIQDFVRRVEQRKILLDMSVSFHTHVKELWTWLEELQKELLDDVYAESVEAVQDLIKRFGQQQQTTLQVTVNVIKEGEDLIQQLRDSAISSNKTPHNSSINHIETVLQQLDEAQSQMEELFQERKIKLELFLQLRIFERDAIDVSVYLESWNDELSQQMNDFDTEDLTIAEQRLQHHADKALTMNNLTFDVIHQGQDLLQYVNEVQASGVELLCDRDVDMATRVQDLLEFLHEKQQELDVAAEQHRKHLEQCVQLRHLQAEVKQVLGWIRNGESMLNAGLITASSLQEAEQLQREHEQFQHAIEKTHQSALQVQQKAEAMLQANHYDMDMIRECAEKVASHWQQLMLKMEDRLKLVNASVAFYKTSEQVCSVLESLEQEYKREEDWCGGADKLGPNSETDHVTPMISKHLEQKEAFLKACTLARRNADVFLKYLHRNSVNMPGMVTHIKAPEQQVKNILNELFQRENRVLHYWTMRKRRLDQCQQYVVFERSAKQALEWIHDNGEFYLSTHTSTGSSIQHTQELLKEHEEFQITAKQTKERVKLLIQLADGFCEKGHAHATEIKKCVTAVDKRYRDFSLRMEKYRTSLEKALGISSDSNKSLDIIPASVPGSEVKLRDAAHELNEEKRKSARRKEFIMAELIQTEKAYVRDLRECMDTYLWEMTSGEIYEFHNNIFLKELEKYEQLPEDVGHCFVTWADKFQMYVTYCKNKPDSTQLILEHAGAYFDEIQQRHGLANSISSYLIKPVQRITKYQLLLKELLTCCEEGKGEIKDGLEVMLSVPKRANDAMHLSMLEGFDENIESQGELILQESFQVWDPKTLIRKGRERHLFLFEMSLVFSKEVKDSSGRSKYIYKSKLFTSELGVTEHVEGDPCKFALWVGRTPTSDNKIVLKASSIENKQDWIKHIREVIQERTIHLKGALKEPIHIPKTAPTTKQKGRRDGEDLDSQGDGSSQPDTISIASRTSQNTLDSDKLSGGCELTVVIHDFTACNSNELTIRRGQTVEVLERPHDKPDWCLVRTTDRSPAAEGLVPCGSLCIAHSRSSMEMEGIFNHKDSLSVSSNDASPPASVTSLQPHMIGAQSSPGPKRPGNTLRKWLTSPVRRLSSGKADGHVKKLAHKHKKSREVRKSADAGSQKDSDDSAATPQDETVEEVSAQGSFPRLVGLFFKEPNILYAINPLEKSVSFFNICSPFSFHCSYVLQELVETERDYVRDLGYVVEGYMALMKEDGVPDDMKGKDKIVFGNIHQIYDWHRDFFLGELEKCLEDPEKLGSLFVKHERRLHMYIVYCQNKPKSEHIVSEYIDTFFEDLKQRLGHRLQLTDLLIKPVQRIMKYQLLLKDFLKYSKKANLDTTELEKAVEVMCIVPKRCNDMMNVGRLQGFDGKIVAQGKLLLQDTFLVTDQDAGLLPRCKERRVFLFEQIVIFSELLDKKKGFSMPGFLFKNSIKVSCLSLEENVDSDPCKFALTSRTGDVTETFILHSASPGVRQLWIHEINQILENQRNFLNALTSPIEYQRNHSGVLVSSAASAQAEADKMSGMSIHNHSLPHYNTSLETGLSQPDRHPPGADESSSSSNISTMLVTHDYTAVKEDEINVYQGEVVQILASNQQNMFLVFRAATDQCPAAEGWIPGYVLGHTSAIIIDNPDGTIK</sequence>
<dbReference type="SUPFAM" id="SSF48065">
    <property type="entry name" value="DBL homology domain (DH-domain)"/>
    <property type="match status" value="2"/>
</dbReference>
<dbReference type="CDD" id="cd00176">
    <property type="entry name" value="SPEC"/>
    <property type="match status" value="6"/>
</dbReference>
<evidence type="ECO:0000313" key="19">
    <source>
        <dbReference type="Ensembl" id="ENSCRFP00000012078.1"/>
    </source>
</evidence>
<dbReference type="Pfam" id="PF00018">
    <property type="entry name" value="SH3_1"/>
    <property type="match status" value="1"/>
</dbReference>
<name>A0A8C3QWE2_9PASS</name>
<evidence type="ECO:0000256" key="14">
    <source>
        <dbReference type="SAM" id="MobiDB-lite"/>
    </source>
</evidence>
<dbReference type="FunFam" id="1.20.58.60:FF:000024">
    <property type="entry name" value="Kalirin RhoGEF kinase a"/>
    <property type="match status" value="1"/>
</dbReference>
<dbReference type="CDD" id="cd11852">
    <property type="entry name" value="SH3_Kalirin_1"/>
    <property type="match status" value="1"/>
</dbReference>
<evidence type="ECO:0000256" key="7">
    <source>
        <dbReference type="ARBA" id="ARBA00022737"/>
    </source>
</evidence>
<dbReference type="PROSITE" id="PS50191">
    <property type="entry name" value="CRAL_TRIO"/>
    <property type="match status" value="1"/>
</dbReference>
<keyword evidence="20" id="KW-1185">Reference proteome</keyword>
<feature type="compositionally biased region" description="Basic residues" evidence="14">
    <location>
        <begin position="1707"/>
        <end position="1718"/>
    </location>
</feature>
<dbReference type="GO" id="GO:0005524">
    <property type="term" value="F:ATP binding"/>
    <property type="evidence" value="ECO:0007669"/>
    <property type="project" value="UniProtKB-KW"/>
</dbReference>
<dbReference type="InterPro" id="IPR028570">
    <property type="entry name" value="Kalirin_TRIO_SH3_1"/>
</dbReference>
<dbReference type="FunFam" id="2.30.29.30:FF:000091">
    <property type="entry name" value="kalirin isoform X1"/>
    <property type="match status" value="1"/>
</dbReference>
<comment type="subcellular location">
    <subcellularLocation>
        <location evidence="1">Cytoplasm</location>
    </subcellularLocation>
</comment>
<dbReference type="FunFam" id="2.30.29.30:FF:000040">
    <property type="entry name" value="Kalirin RhoGEF kinase b"/>
    <property type="match status" value="1"/>
</dbReference>
<dbReference type="InterPro" id="IPR018159">
    <property type="entry name" value="Spectrin/alpha-actinin"/>
</dbReference>
<dbReference type="PROSITE" id="PS50003">
    <property type="entry name" value="PH_DOMAIN"/>
    <property type="match status" value="2"/>
</dbReference>
<dbReference type="InterPro" id="IPR011993">
    <property type="entry name" value="PH-like_dom_sf"/>
</dbReference>
<dbReference type="SMART" id="SM00326">
    <property type="entry name" value="SH3"/>
    <property type="match status" value="2"/>
</dbReference>
<protein>
    <submittedName>
        <fullName evidence="19">Trio Rho guanine nucleotide exchange factor</fullName>
    </submittedName>
</protein>
<evidence type="ECO:0000256" key="10">
    <source>
        <dbReference type="ARBA" id="ARBA00022840"/>
    </source>
</evidence>
<dbReference type="FunFam" id="1.20.58.60:FF:000015">
    <property type="entry name" value="triple functional domain protein-like"/>
    <property type="match status" value="1"/>
</dbReference>
<dbReference type="Proteomes" id="UP000694396">
    <property type="component" value="Unplaced"/>
</dbReference>
<dbReference type="FunFam" id="1.20.900.10:FF:000008">
    <property type="entry name" value="rho guanine nucleotide exchange factor 25"/>
    <property type="match status" value="1"/>
</dbReference>
<dbReference type="FunFam" id="1.20.58.60:FF:000023">
    <property type="entry name" value="Kalirin RhoGEF kinase b"/>
    <property type="match status" value="1"/>
</dbReference>
<keyword evidence="5" id="KW-0344">Guanine-nucleotide releasing factor</keyword>